<accession>A0A835Z9L8</accession>
<dbReference type="EMBL" id="JAFCMP010000090">
    <property type="protein sequence ID" value="KAG5187400.1"/>
    <property type="molecule type" value="Genomic_DNA"/>
</dbReference>
<organism evidence="1 2">
    <name type="scientific">Tribonema minus</name>
    <dbReference type="NCBI Taxonomy" id="303371"/>
    <lineage>
        <taxon>Eukaryota</taxon>
        <taxon>Sar</taxon>
        <taxon>Stramenopiles</taxon>
        <taxon>Ochrophyta</taxon>
        <taxon>PX clade</taxon>
        <taxon>Xanthophyceae</taxon>
        <taxon>Tribonematales</taxon>
        <taxon>Tribonemataceae</taxon>
        <taxon>Tribonema</taxon>
    </lineage>
</organism>
<keyword evidence="2" id="KW-1185">Reference proteome</keyword>
<gene>
    <name evidence="1" type="ORF">JKP88DRAFT_243908</name>
</gene>
<sequence>MPMEPVVCMQLHQYNAGILREHIRWIEAEMSTSIFRDSRECADRIFRKIESSDSHHKARQLVDKLRELAARVTRQAHFDQVTASSTTAPVCVRDNSCSDFCKQWVNGDDAYHNKQCIEVCWLGWNPGVGDDVGGGYVVVRKSLCFGHGLVFRHVAIGKPVAVNKTSLRKCTSALSTLGGLGALMRLTKSAGSQLASFVGKALRCSNLSLLSCMALLLMISTFKLPSPPHAMTLNNPISSPDPVTYADVKPYAVLNETQLTGAKRSVEEEVVQVELPSWPGRAVIDSLVKRHRW</sequence>
<protein>
    <submittedName>
        <fullName evidence="1">Uncharacterized protein</fullName>
    </submittedName>
</protein>
<evidence type="ECO:0000313" key="2">
    <source>
        <dbReference type="Proteomes" id="UP000664859"/>
    </source>
</evidence>
<dbReference type="Proteomes" id="UP000664859">
    <property type="component" value="Unassembled WGS sequence"/>
</dbReference>
<comment type="caution">
    <text evidence="1">The sequence shown here is derived from an EMBL/GenBank/DDBJ whole genome shotgun (WGS) entry which is preliminary data.</text>
</comment>
<name>A0A835Z9L8_9STRA</name>
<reference evidence="1" key="1">
    <citation type="submission" date="2021-02" db="EMBL/GenBank/DDBJ databases">
        <title>First Annotated Genome of the Yellow-green Alga Tribonema minus.</title>
        <authorList>
            <person name="Mahan K.M."/>
        </authorList>
    </citation>
    <scope>NUCLEOTIDE SEQUENCE</scope>
    <source>
        <strain evidence="1">UTEX B ZZ1240</strain>
    </source>
</reference>
<evidence type="ECO:0000313" key="1">
    <source>
        <dbReference type="EMBL" id="KAG5187400.1"/>
    </source>
</evidence>
<dbReference type="AlphaFoldDB" id="A0A835Z9L8"/>
<proteinExistence type="predicted"/>